<dbReference type="PROSITE" id="PS51194">
    <property type="entry name" value="HELICASE_CTER"/>
    <property type="match status" value="1"/>
</dbReference>
<dbReference type="PRINTS" id="PR00906">
    <property type="entry name" value="SECA"/>
</dbReference>
<keyword evidence="11 15" id="KW-0653">Protein transport</keyword>
<evidence type="ECO:0000259" key="18">
    <source>
        <dbReference type="PROSITE" id="PS51194"/>
    </source>
</evidence>
<dbReference type="PANTHER" id="PTHR30612">
    <property type="entry name" value="SECA INNER MEMBRANE COMPONENT OF SEC PROTEIN SECRETION SYSTEM"/>
    <property type="match status" value="1"/>
</dbReference>
<dbReference type="SMART" id="SM00957">
    <property type="entry name" value="SecA_DEAD"/>
    <property type="match status" value="1"/>
</dbReference>
<proteinExistence type="inferred from homology"/>
<dbReference type="SUPFAM" id="SSF81767">
    <property type="entry name" value="Pre-protein crosslinking domain of SecA"/>
    <property type="match status" value="1"/>
</dbReference>
<dbReference type="NCBIfam" id="NF009538">
    <property type="entry name" value="PRK12904.1"/>
    <property type="match status" value="1"/>
</dbReference>
<dbReference type="Pfam" id="PF02810">
    <property type="entry name" value="SEC-C"/>
    <property type="match status" value="1"/>
</dbReference>
<dbReference type="InterPro" id="IPR004027">
    <property type="entry name" value="SEC_C_motif"/>
</dbReference>
<dbReference type="FunFam" id="3.40.50.300:FF:000429">
    <property type="entry name" value="Preprotein translocase subunit SecA"/>
    <property type="match status" value="1"/>
</dbReference>
<dbReference type="GO" id="GO:0005886">
    <property type="term" value="C:plasma membrane"/>
    <property type="evidence" value="ECO:0007669"/>
    <property type="project" value="TreeGrafter"/>
</dbReference>
<dbReference type="GO" id="GO:0006605">
    <property type="term" value="P:protein targeting"/>
    <property type="evidence" value="ECO:0007669"/>
    <property type="project" value="InterPro"/>
</dbReference>
<keyword evidence="12" id="KW-1278">Translocase</keyword>
<evidence type="ECO:0000256" key="7">
    <source>
        <dbReference type="ARBA" id="ARBA00022723"/>
    </source>
</evidence>
<evidence type="ECO:0000256" key="9">
    <source>
        <dbReference type="ARBA" id="ARBA00022833"/>
    </source>
</evidence>
<dbReference type="Pfam" id="PF07516">
    <property type="entry name" value="SecA_SW"/>
    <property type="match status" value="1"/>
</dbReference>
<dbReference type="InterPro" id="IPR014018">
    <property type="entry name" value="SecA_motor_DEAD"/>
</dbReference>
<organism evidence="20 21">
    <name type="scientific">Candidatus Aquicultor primus</name>
    <dbReference type="NCBI Taxonomy" id="1797195"/>
    <lineage>
        <taxon>Bacteria</taxon>
        <taxon>Bacillati</taxon>
        <taxon>Actinomycetota</taxon>
        <taxon>Candidatus Aquicultoria</taxon>
        <taxon>Candidatus Aquicultorales</taxon>
        <taxon>Candidatus Aquicultoraceae</taxon>
        <taxon>Candidatus Aquicultor</taxon>
    </lineage>
</organism>
<dbReference type="EMBL" id="MELI01000066">
    <property type="protein sequence ID" value="OFW33481.1"/>
    <property type="molecule type" value="Genomic_DNA"/>
</dbReference>
<dbReference type="GO" id="GO:0005829">
    <property type="term" value="C:cytosol"/>
    <property type="evidence" value="ECO:0007669"/>
    <property type="project" value="TreeGrafter"/>
</dbReference>
<dbReference type="GO" id="GO:0005524">
    <property type="term" value="F:ATP binding"/>
    <property type="evidence" value="ECO:0007669"/>
    <property type="project" value="UniProtKB-KW"/>
</dbReference>
<evidence type="ECO:0000313" key="20">
    <source>
        <dbReference type="EMBL" id="OFW33481.1"/>
    </source>
</evidence>
<dbReference type="PROSITE" id="PS51196">
    <property type="entry name" value="SECA_MOTOR_DEAD"/>
    <property type="match status" value="1"/>
</dbReference>
<evidence type="ECO:0000256" key="12">
    <source>
        <dbReference type="ARBA" id="ARBA00022967"/>
    </source>
</evidence>
<comment type="subcellular location">
    <subcellularLocation>
        <location evidence="2">Membrane</location>
        <topology evidence="2">Peripheral membrane protein</topology>
    </subcellularLocation>
</comment>
<dbReference type="Pfam" id="PF21090">
    <property type="entry name" value="P-loop_SecA"/>
    <property type="match status" value="2"/>
</dbReference>
<dbReference type="PROSITE" id="PS01312">
    <property type="entry name" value="SECA"/>
    <property type="match status" value="1"/>
</dbReference>
<gene>
    <name evidence="20" type="ORF">A2074_04830</name>
</gene>
<dbReference type="InterPro" id="IPR027417">
    <property type="entry name" value="P-loop_NTPase"/>
</dbReference>
<dbReference type="GO" id="GO:0017038">
    <property type="term" value="P:protein import"/>
    <property type="evidence" value="ECO:0007669"/>
    <property type="project" value="InterPro"/>
</dbReference>
<dbReference type="PROSITE" id="PS51192">
    <property type="entry name" value="HELICASE_ATP_BIND_1"/>
    <property type="match status" value="1"/>
</dbReference>
<evidence type="ECO:0000256" key="14">
    <source>
        <dbReference type="ARBA" id="ARBA00023136"/>
    </source>
</evidence>
<dbReference type="NCBIfam" id="NF006630">
    <property type="entry name" value="PRK09200.1"/>
    <property type="match status" value="1"/>
</dbReference>
<feature type="region of interest" description="Disordered" evidence="16">
    <location>
        <begin position="739"/>
        <end position="784"/>
    </location>
</feature>
<evidence type="ECO:0000256" key="11">
    <source>
        <dbReference type="ARBA" id="ARBA00022927"/>
    </source>
</evidence>
<dbReference type="InterPro" id="IPR011130">
    <property type="entry name" value="SecA_preprotein_X-link_dom"/>
</dbReference>
<sequence length="784" mass="88903">LDEILPEAFAVVREASKRVLGMRHFDVQIMGGTVLHEGKITEMRTGEGKTLVATLPVYLNALEGKGVHVVTVNDYLAKRDSEWMGQIYEFLGFEVGLLQNDTPLEVKREAYKADITYGTNNEFGFDYLRDNMVSHIDQRVQRGHHFAIIDEVDSILVDEARTPLIISGQPEQSADTYYTFARIIPKLKKGRDYDVDEKHRTVAVTEEGVTRVEEALGIDNMYDHINSQLVNHLQQGLKAQALFKKDVDYIVKDGEVIIVDEFTGRLMEGRRYSEGLHQAIEAKEGVRIKEENQTLATITLQNYFRMYEKLAGMTGTAATEADEFMHIYKLATVVIPTNMPMIRDDMADLIYKTEEIKYKAVIDDIVERNKQGQPILVGTVSIERSELLGKMLKRRGVKHEVLNAKHHEREAEIIAQAGRKGAVTIATNMAGRGVDIVLGGNPPEPGEAEEVLDAGGLHVIGTERHESRRIDNQLRGRSGRQGDPGSTRFYLSLEDDLMRLFGSERIGNIMERLGVPDDQPIEHSMISKSIETAQKQVEAQNFSIRKHVLEYDDVMNKQREVIYNERFAVLTGEDLHERVLEMIDDVMSSAAAIFTGDEKYAEAWDWDGLFAYINQLFTLGWGRDSIDDATITRQELEERLIESARAAYMKREEELGSEVLRDIERMVMLEVIDNKWREHLYEMDYLKEGIGLRAIGQRDPLIEYKSEAFAAFNAMSEGIKEDVLQYMYHVKIVRDEPERPKEKVLVTSGGGEGPKKPIVNDDKTGRNDPCPCGSGKKYKKCCGQ</sequence>
<dbReference type="InterPro" id="IPR014001">
    <property type="entry name" value="Helicase_ATP-bd"/>
</dbReference>
<dbReference type="FunFam" id="3.90.1440.10:FF:000002">
    <property type="entry name" value="Protein translocase subunit SecA"/>
    <property type="match status" value="1"/>
</dbReference>
<dbReference type="Proteomes" id="UP000178086">
    <property type="component" value="Unassembled WGS sequence"/>
</dbReference>
<evidence type="ECO:0000256" key="13">
    <source>
        <dbReference type="ARBA" id="ARBA00023010"/>
    </source>
</evidence>
<dbReference type="InterPro" id="IPR000185">
    <property type="entry name" value="SecA"/>
</dbReference>
<protein>
    <recommendedName>
        <fullName evidence="15">Protein translocase subunit SecA</fullName>
    </recommendedName>
</protein>
<dbReference type="InterPro" id="IPR044722">
    <property type="entry name" value="SecA_SF2_C"/>
</dbReference>
<keyword evidence="4 15" id="KW-0813">Transport</keyword>
<dbReference type="Pfam" id="PF07517">
    <property type="entry name" value="SecA_DEAD"/>
    <property type="match status" value="1"/>
</dbReference>
<dbReference type="AlphaFoldDB" id="A0A1F2UKF7"/>
<evidence type="ECO:0000313" key="21">
    <source>
        <dbReference type="Proteomes" id="UP000178086"/>
    </source>
</evidence>
<feature type="non-terminal residue" evidence="20">
    <location>
        <position position="1"/>
    </location>
</feature>
<dbReference type="InterPro" id="IPR036670">
    <property type="entry name" value="SecA_X-link_sf"/>
</dbReference>
<dbReference type="SUPFAM" id="SSF81886">
    <property type="entry name" value="Helical scaffold and wing domains of SecA"/>
    <property type="match status" value="1"/>
</dbReference>
<name>A0A1F2UKF7_9ACTN</name>
<accession>A0A1F2UKF7</accession>
<evidence type="ECO:0000256" key="1">
    <source>
        <dbReference type="ARBA" id="ARBA00001947"/>
    </source>
</evidence>
<dbReference type="InterPro" id="IPR001650">
    <property type="entry name" value="Helicase_C-like"/>
</dbReference>
<comment type="cofactor">
    <cofactor evidence="1">
        <name>Zn(2+)</name>
        <dbReference type="ChEBI" id="CHEBI:29105"/>
    </cofactor>
</comment>
<evidence type="ECO:0000256" key="15">
    <source>
        <dbReference type="RuleBase" id="RU003874"/>
    </source>
</evidence>
<dbReference type="GO" id="GO:0043952">
    <property type="term" value="P:protein transport by the Sec complex"/>
    <property type="evidence" value="ECO:0007669"/>
    <property type="project" value="TreeGrafter"/>
</dbReference>
<dbReference type="GO" id="GO:0046872">
    <property type="term" value="F:metal ion binding"/>
    <property type="evidence" value="ECO:0007669"/>
    <property type="project" value="UniProtKB-KW"/>
</dbReference>
<evidence type="ECO:0000259" key="19">
    <source>
        <dbReference type="PROSITE" id="PS51196"/>
    </source>
</evidence>
<dbReference type="HAMAP" id="MF_01382">
    <property type="entry name" value="SecA"/>
    <property type="match status" value="1"/>
</dbReference>
<dbReference type="SUPFAM" id="SSF52540">
    <property type="entry name" value="P-loop containing nucleoside triphosphate hydrolases"/>
    <property type="match status" value="2"/>
</dbReference>
<dbReference type="Gene3D" id="3.40.50.300">
    <property type="entry name" value="P-loop containing nucleotide triphosphate hydrolases"/>
    <property type="match status" value="3"/>
</dbReference>
<dbReference type="GO" id="GO:0006886">
    <property type="term" value="P:intracellular protein transport"/>
    <property type="evidence" value="ECO:0007669"/>
    <property type="project" value="InterPro"/>
</dbReference>
<feature type="domain" description="SecA family profile" evidence="19">
    <location>
        <begin position="1"/>
        <end position="522"/>
    </location>
</feature>
<comment type="similarity">
    <text evidence="3 15">Belongs to the SecA family.</text>
</comment>
<evidence type="ECO:0000256" key="16">
    <source>
        <dbReference type="SAM" id="MobiDB-lite"/>
    </source>
</evidence>
<evidence type="ECO:0000256" key="8">
    <source>
        <dbReference type="ARBA" id="ARBA00022741"/>
    </source>
</evidence>
<dbReference type="FunFam" id="1.10.3060.10:FF:000003">
    <property type="entry name" value="Protein translocase subunit SecA"/>
    <property type="match status" value="1"/>
</dbReference>
<keyword evidence="10 15" id="KW-0067">ATP-binding</keyword>
<dbReference type="Gene3D" id="3.90.1440.10">
    <property type="entry name" value="SecA, preprotein cross-linking domain"/>
    <property type="match status" value="1"/>
</dbReference>
<keyword evidence="6" id="KW-0963">Cytoplasm</keyword>
<keyword evidence="5" id="KW-1003">Cell membrane</keyword>
<keyword evidence="14" id="KW-0472">Membrane</keyword>
<evidence type="ECO:0000256" key="4">
    <source>
        <dbReference type="ARBA" id="ARBA00022448"/>
    </source>
</evidence>
<evidence type="ECO:0000256" key="6">
    <source>
        <dbReference type="ARBA" id="ARBA00022490"/>
    </source>
</evidence>
<evidence type="ECO:0000256" key="3">
    <source>
        <dbReference type="ARBA" id="ARBA00007650"/>
    </source>
</evidence>
<dbReference type="CDD" id="cd18803">
    <property type="entry name" value="SF2_C_secA"/>
    <property type="match status" value="1"/>
</dbReference>
<reference evidence="20 21" key="1">
    <citation type="journal article" date="2016" name="Nat. Commun.">
        <title>Thousands of microbial genomes shed light on interconnected biogeochemical processes in an aquifer system.</title>
        <authorList>
            <person name="Anantharaman K."/>
            <person name="Brown C.T."/>
            <person name="Hug L.A."/>
            <person name="Sharon I."/>
            <person name="Castelle C.J."/>
            <person name="Probst A.J."/>
            <person name="Thomas B.C."/>
            <person name="Singh A."/>
            <person name="Wilkins M.J."/>
            <person name="Karaoz U."/>
            <person name="Brodie E.L."/>
            <person name="Williams K.H."/>
            <person name="Hubbard S.S."/>
            <person name="Banfield J.F."/>
        </authorList>
    </citation>
    <scope>NUCLEOTIDE SEQUENCE [LARGE SCALE GENOMIC DNA]</scope>
</reference>
<keyword evidence="13 15" id="KW-0811">Translocation</keyword>
<dbReference type="SMART" id="SM00958">
    <property type="entry name" value="SecA_PP_bind"/>
    <property type="match status" value="1"/>
</dbReference>
<dbReference type="InterPro" id="IPR036266">
    <property type="entry name" value="SecA_Wing/Scaffold_sf"/>
</dbReference>
<evidence type="ECO:0000256" key="2">
    <source>
        <dbReference type="ARBA" id="ARBA00004170"/>
    </source>
</evidence>
<keyword evidence="7" id="KW-0479">Metal-binding</keyword>
<evidence type="ECO:0000259" key="17">
    <source>
        <dbReference type="PROSITE" id="PS51192"/>
    </source>
</evidence>
<keyword evidence="8 15" id="KW-0547">Nucleotide-binding</keyword>
<evidence type="ECO:0000256" key="5">
    <source>
        <dbReference type="ARBA" id="ARBA00022475"/>
    </source>
</evidence>
<evidence type="ECO:0000256" key="10">
    <source>
        <dbReference type="ARBA" id="ARBA00022840"/>
    </source>
</evidence>
<keyword evidence="9" id="KW-0862">Zinc</keyword>
<dbReference type="InterPro" id="IPR011115">
    <property type="entry name" value="SecA_DEAD"/>
</dbReference>
<dbReference type="GO" id="GO:0031522">
    <property type="term" value="C:cell envelope Sec protein transport complex"/>
    <property type="evidence" value="ECO:0007669"/>
    <property type="project" value="TreeGrafter"/>
</dbReference>
<dbReference type="PANTHER" id="PTHR30612:SF0">
    <property type="entry name" value="CHLOROPLAST PROTEIN-TRANSPORTING ATPASE"/>
    <property type="match status" value="1"/>
</dbReference>
<comment type="caution">
    <text evidence="20">The sequence shown here is derived from an EMBL/GenBank/DDBJ whole genome shotgun (WGS) entry which is preliminary data.</text>
</comment>
<dbReference type="Pfam" id="PF01043">
    <property type="entry name" value="SecA_PP_bind"/>
    <property type="match status" value="1"/>
</dbReference>
<dbReference type="Gene3D" id="1.10.3060.10">
    <property type="entry name" value="Helical scaffold and wing domains of SecA"/>
    <property type="match status" value="1"/>
</dbReference>
<dbReference type="CDD" id="cd17928">
    <property type="entry name" value="DEXDc_SecA"/>
    <property type="match status" value="1"/>
</dbReference>
<feature type="domain" description="Helicase ATP-binding" evidence="17">
    <location>
        <begin position="30"/>
        <end position="188"/>
    </location>
</feature>
<dbReference type="InterPro" id="IPR020937">
    <property type="entry name" value="SecA_CS"/>
</dbReference>
<dbReference type="InterPro" id="IPR011116">
    <property type="entry name" value="SecA_Wing/Scaffold"/>
</dbReference>
<dbReference type="NCBIfam" id="TIGR00963">
    <property type="entry name" value="secA"/>
    <property type="match status" value="1"/>
</dbReference>
<feature type="domain" description="Helicase C-terminal" evidence="18">
    <location>
        <begin position="345"/>
        <end position="538"/>
    </location>
</feature>
<feature type="compositionally biased region" description="Basic and acidic residues" evidence="16">
    <location>
        <begin position="753"/>
        <end position="766"/>
    </location>
</feature>